<accession>T0TRA4</accession>
<evidence type="ECO:0000313" key="2">
    <source>
        <dbReference type="Proteomes" id="UP000015854"/>
    </source>
</evidence>
<reference evidence="1 2" key="1">
    <citation type="journal article" date="2013" name="ISME J.">
        <title>Multifactorial diversity sustains microbial community stability.</title>
        <authorList>
            <person name="Erkus O."/>
            <person name="de Jager V.C."/>
            <person name="Spus M."/>
            <person name="van Alen-Boerrigter I.J."/>
            <person name="van Rijswijck I.M."/>
            <person name="Hazelwood L."/>
            <person name="Janssen P.W."/>
            <person name="van Hijum S.A."/>
            <person name="Kleerebezem M."/>
            <person name="Smid E.J."/>
        </authorList>
    </citation>
    <scope>NUCLEOTIDE SEQUENCE [LARGE SCALE GENOMIC DNA]</scope>
    <source>
        <strain evidence="1 2">TIFN6</strain>
    </source>
</reference>
<gene>
    <name evidence="1" type="ORF">LLT6_10035</name>
</gene>
<dbReference type="AlphaFoldDB" id="T0TRA4"/>
<comment type="caution">
    <text evidence="1">The sequence shown here is derived from an EMBL/GenBank/DDBJ whole genome shotgun (WGS) entry which is preliminary data.</text>
</comment>
<dbReference type="EMBL" id="ATBB01000037">
    <property type="protein sequence ID" value="EQC58218.1"/>
    <property type="molecule type" value="Genomic_DNA"/>
</dbReference>
<name>T0TRA4_LACLC</name>
<dbReference type="PATRIC" id="fig|1234876.3.peg.216"/>
<dbReference type="Proteomes" id="UP000015854">
    <property type="component" value="Unassembled WGS sequence"/>
</dbReference>
<protein>
    <submittedName>
        <fullName evidence="1">Uncharacterized protein</fullName>
    </submittedName>
</protein>
<proteinExistence type="predicted"/>
<sequence length="43" mass="4606">MNVTVGFIPTAVIKLAGLRIKGQLMTSPDVRLAKDFFESRAGG</sequence>
<organism evidence="1 2">
    <name type="scientific">Lactococcus cremoris subsp. cremoris TIFN6</name>
    <dbReference type="NCBI Taxonomy" id="1234876"/>
    <lineage>
        <taxon>Bacteria</taxon>
        <taxon>Bacillati</taxon>
        <taxon>Bacillota</taxon>
        <taxon>Bacilli</taxon>
        <taxon>Lactobacillales</taxon>
        <taxon>Streptococcaceae</taxon>
        <taxon>Lactococcus</taxon>
        <taxon>Lactococcus cremoris subsp. cremoris</taxon>
    </lineage>
</organism>
<evidence type="ECO:0000313" key="1">
    <source>
        <dbReference type="EMBL" id="EQC58218.1"/>
    </source>
</evidence>